<evidence type="ECO:0000256" key="4">
    <source>
        <dbReference type="ARBA" id="ARBA00022692"/>
    </source>
</evidence>
<feature type="transmembrane region" description="Helical" evidence="7">
    <location>
        <begin position="172"/>
        <end position="194"/>
    </location>
</feature>
<sequence length="526" mass="54513">MTASPQVNETEGRPVVGRPGAVLFTVCAALFLVVVDVTVLHVAAPRIAEELSPSPTEFLWIVDIYPLIMASLMLMAGAASDRFGRKRLLMTGLVIFGLVSIPAAFAATPLMLILARSVMAVGAAMILPATVSLLRVAFPDRAERMRAVGIWSAVSAVGAAIGPLMGGLLVEYFWWGAIFLINVPLALLVLLLVWRLVPESRSQARLVLDGLSVSLSIVAVLTSVLAIKQATHHGIDPAAVGYVVIASVGLWWFIRRQISRQRRGIEPLLNVHLFTRAPFTIAVLAVLLAVCSIVGLDLVFAQYLQNFLGFTPIKAALLLTPMAAATVVGSLSAHLIVGRCGTRVAIGAGLGLTASALLPLLTLGHNGQLLVFVGSLTVVGFALDVVLVSANDAIISAVSEDYVGQAAGVEEVAYDLGGGLGIAALGSVLTATYTAAFDPISGLTDSQLATAQESIRTANDLADATSAPALASQIRIEAHTAFLAGFHTTIVVAIAILAAAAVAAGALLSTKTLPEPAGQDAPDPSA</sequence>
<evidence type="ECO:0000313" key="9">
    <source>
        <dbReference type="EMBL" id="BAV42948.1"/>
    </source>
</evidence>
<feature type="transmembrane region" description="Helical" evidence="7">
    <location>
        <begin position="482"/>
        <end position="508"/>
    </location>
</feature>
<keyword evidence="4 7" id="KW-0812">Transmembrane</keyword>
<dbReference type="CDD" id="cd17321">
    <property type="entry name" value="MFS_MMR_MDR_like"/>
    <property type="match status" value="1"/>
</dbReference>
<dbReference type="GO" id="GO:0022857">
    <property type="term" value="F:transmembrane transporter activity"/>
    <property type="evidence" value="ECO:0007669"/>
    <property type="project" value="InterPro"/>
</dbReference>
<dbReference type="GO" id="GO:0005886">
    <property type="term" value="C:plasma membrane"/>
    <property type="evidence" value="ECO:0007669"/>
    <property type="project" value="UniProtKB-SubCell"/>
</dbReference>
<reference evidence="9 10" key="1">
    <citation type="submission" date="2016-08" db="EMBL/GenBank/DDBJ databases">
        <title>Complete genome sequence of Mycobacterium shinshuense, a subspecies of M. ulcerans.</title>
        <authorList>
            <person name="Yoshida M."/>
            <person name="Ogura Y."/>
            <person name="Hayashi T."/>
            <person name="Hoshino Y."/>
        </authorList>
    </citation>
    <scope>NUCLEOTIDE SEQUENCE [LARGE SCALE GENOMIC DNA]</scope>
    <source>
        <strain evidence="10">ATCC 33728</strain>
    </source>
</reference>
<keyword evidence="3" id="KW-1003">Cell membrane</keyword>
<evidence type="ECO:0000256" key="2">
    <source>
        <dbReference type="ARBA" id="ARBA00022448"/>
    </source>
</evidence>
<gene>
    <name evidence="9" type="ORF">SHTP_3981</name>
</gene>
<feature type="transmembrane region" description="Helical" evidence="7">
    <location>
        <begin position="239"/>
        <end position="258"/>
    </location>
</feature>
<comment type="subcellular location">
    <subcellularLocation>
        <location evidence="1">Cell membrane</location>
        <topology evidence="1">Multi-pass membrane protein</topology>
    </subcellularLocation>
</comment>
<dbReference type="PANTHER" id="PTHR42718">
    <property type="entry name" value="MAJOR FACILITATOR SUPERFAMILY MULTIDRUG TRANSPORTER MFSC"/>
    <property type="match status" value="1"/>
</dbReference>
<feature type="transmembrane region" description="Helical" evidence="7">
    <location>
        <begin position="315"/>
        <end position="337"/>
    </location>
</feature>
<feature type="transmembrane region" description="Helical" evidence="7">
    <location>
        <begin position="344"/>
        <end position="363"/>
    </location>
</feature>
<accession>A0A1B4Y7C3</accession>
<dbReference type="Gene3D" id="1.20.1250.20">
    <property type="entry name" value="MFS general substrate transporter like domains"/>
    <property type="match status" value="1"/>
</dbReference>
<protein>
    <submittedName>
        <fullName evidence="9">Transmembrane carbohydrate transport protein</fullName>
    </submittedName>
</protein>
<feature type="transmembrane region" description="Helical" evidence="7">
    <location>
        <begin position="148"/>
        <end position="166"/>
    </location>
</feature>
<evidence type="ECO:0000259" key="8">
    <source>
        <dbReference type="PROSITE" id="PS50850"/>
    </source>
</evidence>
<dbReference type="EMBL" id="AP017624">
    <property type="protein sequence ID" value="BAV42948.1"/>
    <property type="molecule type" value="Genomic_DNA"/>
</dbReference>
<keyword evidence="6 7" id="KW-0472">Membrane</keyword>
<proteinExistence type="predicted"/>
<dbReference type="InterPro" id="IPR005829">
    <property type="entry name" value="Sugar_transporter_CS"/>
</dbReference>
<feature type="transmembrane region" description="Helical" evidence="7">
    <location>
        <begin position="279"/>
        <end position="303"/>
    </location>
</feature>
<evidence type="ECO:0000313" key="10">
    <source>
        <dbReference type="Proteomes" id="UP000218067"/>
    </source>
</evidence>
<dbReference type="PRINTS" id="PR01036">
    <property type="entry name" value="TCRTETB"/>
</dbReference>
<name>A0A1B4Y7C3_MYCUL</name>
<dbReference type="PANTHER" id="PTHR42718:SF47">
    <property type="entry name" value="METHYL VIOLOGEN RESISTANCE PROTEIN SMVA"/>
    <property type="match status" value="1"/>
</dbReference>
<feature type="transmembrane region" description="Helical" evidence="7">
    <location>
        <begin position="206"/>
        <end position="227"/>
    </location>
</feature>
<dbReference type="Gene3D" id="1.20.1720.10">
    <property type="entry name" value="Multidrug resistance protein D"/>
    <property type="match status" value="1"/>
</dbReference>
<dbReference type="InterPro" id="IPR020846">
    <property type="entry name" value="MFS_dom"/>
</dbReference>
<feature type="transmembrane region" description="Helical" evidence="7">
    <location>
        <begin position="21"/>
        <end position="43"/>
    </location>
</feature>
<dbReference type="PROSITE" id="PS00216">
    <property type="entry name" value="SUGAR_TRANSPORT_1"/>
    <property type="match status" value="1"/>
</dbReference>
<organism evidence="9 10">
    <name type="scientific">Mycobacterium ulcerans subsp. shinshuense</name>
    <dbReference type="NCBI Taxonomy" id="1124626"/>
    <lineage>
        <taxon>Bacteria</taxon>
        <taxon>Bacillati</taxon>
        <taxon>Actinomycetota</taxon>
        <taxon>Actinomycetes</taxon>
        <taxon>Mycobacteriales</taxon>
        <taxon>Mycobacteriaceae</taxon>
        <taxon>Mycobacterium</taxon>
        <taxon>Mycobacterium ulcerans group</taxon>
    </lineage>
</organism>
<keyword evidence="2" id="KW-0813">Transport</keyword>
<evidence type="ECO:0000256" key="6">
    <source>
        <dbReference type="ARBA" id="ARBA00023136"/>
    </source>
</evidence>
<evidence type="ECO:0000256" key="1">
    <source>
        <dbReference type="ARBA" id="ARBA00004651"/>
    </source>
</evidence>
<dbReference type="Proteomes" id="UP000218067">
    <property type="component" value="Chromosome"/>
</dbReference>
<evidence type="ECO:0000256" key="5">
    <source>
        <dbReference type="ARBA" id="ARBA00022989"/>
    </source>
</evidence>
<feature type="transmembrane region" description="Helical" evidence="7">
    <location>
        <begin position="369"/>
        <end position="390"/>
    </location>
</feature>
<dbReference type="Pfam" id="PF07690">
    <property type="entry name" value="MFS_1"/>
    <property type="match status" value="1"/>
</dbReference>
<evidence type="ECO:0000256" key="7">
    <source>
        <dbReference type="SAM" id="Phobius"/>
    </source>
</evidence>
<dbReference type="PROSITE" id="PS50850">
    <property type="entry name" value="MFS"/>
    <property type="match status" value="1"/>
</dbReference>
<feature type="transmembrane region" description="Helical" evidence="7">
    <location>
        <begin position="113"/>
        <end position="136"/>
    </location>
</feature>
<evidence type="ECO:0000256" key="3">
    <source>
        <dbReference type="ARBA" id="ARBA00022475"/>
    </source>
</evidence>
<feature type="transmembrane region" description="Helical" evidence="7">
    <location>
        <begin position="58"/>
        <end position="76"/>
    </location>
</feature>
<dbReference type="SUPFAM" id="SSF103473">
    <property type="entry name" value="MFS general substrate transporter"/>
    <property type="match status" value="1"/>
</dbReference>
<feature type="transmembrane region" description="Helical" evidence="7">
    <location>
        <begin position="88"/>
        <end position="107"/>
    </location>
</feature>
<dbReference type="InterPro" id="IPR011701">
    <property type="entry name" value="MFS"/>
</dbReference>
<keyword evidence="5 7" id="KW-1133">Transmembrane helix</keyword>
<dbReference type="AlphaFoldDB" id="A0A1B4Y7C3"/>
<feature type="domain" description="Major facilitator superfamily (MFS) profile" evidence="8">
    <location>
        <begin position="22"/>
        <end position="517"/>
    </location>
</feature>
<dbReference type="InterPro" id="IPR036259">
    <property type="entry name" value="MFS_trans_sf"/>
</dbReference>